<proteinExistence type="predicted"/>
<dbReference type="EMBL" id="MCGT01000014">
    <property type="protein sequence ID" value="ORX54104.1"/>
    <property type="molecule type" value="Genomic_DNA"/>
</dbReference>
<name>A0A1X2GHS5_9FUNG</name>
<comment type="caution">
    <text evidence="1">The sequence shown here is derived from an EMBL/GenBank/DDBJ whole genome shotgun (WGS) entry which is preliminary data.</text>
</comment>
<accession>A0A1X2GHS5</accession>
<gene>
    <name evidence="1" type="ORF">DM01DRAFT_312310</name>
</gene>
<reference evidence="1 2" key="1">
    <citation type="submission" date="2016-07" db="EMBL/GenBank/DDBJ databases">
        <title>Pervasive Adenine N6-methylation of Active Genes in Fungi.</title>
        <authorList>
            <consortium name="DOE Joint Genome Institute"/>
            <person name="Mondo S.J."/>
            <person name="Dannebaum R.O."/>
            <person name="Kuo R.C."/>
            <person name="Labutti K."/>
            <person name="Haridas S."/>
            <person name="Kuo A."/>
            <person name="Salamov A."/>
            <person name="Ahrendt S.R."/>
            <person name="Lipzen A."/>
            <person name="Sullivan W."/>
            <person name="Andreopoulos W.B."/>
            <person name="Clum A."/>
            <person name="Lindquist E."/>
            <person name="Daum C."/>
            <person name="Ramamoorthy G.K."/>
            <person name="Gryganskyi A."/>
            <person name="Culley D."/>
            <person name="Magnuson J.K."/>
            <person name="James T.Y."/>
            <person name="O'Malley M.A."/>
            <person name="Stajich J.E."/>
            <person name="Spatafora J.W."/>
            <person name="Visel A."/>
            <person name="Grigoriev I.V."/>
        </authorList>
    </citation>
    <scope>NUCLEOTIDE SEQUENCE [LARGE SCALE GENOMIC DNA]</scope>
    <source>
        <strain evidence="1 2">NRRL 3301</strain>
    </source>
</reference>
<dbReference type="Proteomes" id="UP000242146">
    <property type="component" value="Unassembled WGS sequence"/>
</dbReference>
<organism evidence="1 2">
    <name type="scientific">Hesseltinella vesiculosa</name>
    <dbReference type="NCBI Taxonomy" id="101127"/>
    <lineage>
        <taxon>Eukaryota</taxon>
        <taxon>Fungi</taxon>
        <taxon>Fungi incertae sedis</taxon>
        <taxon>Mucoromycota</taxon>
        <taxon>Mucoromycotina</taxon>
        <taxon>Mucoromycetes</taxon>
        <taxon>Mucorales</taxon>
        <taxon>Cunninghamellaceae</taxon>
        <taxon>Hesseltinella</taxon>
    </lineage>
</organism>
<evidence type="ECO:0000313" key="2">
    <source>
        <dbReference type="Proteomes" id="UP000242146"/>
    </source>
</evidence>
<evidence type="ECO:0000313" key="1">
    <source>
        <dbReference type="EMBL" id="ORX54104.1"/>
    </source>
</evidence>
<sequence length="117" mass="13370">MAVSYLLPISLPHPLDSLAFHSSNLWELQLCVAEGHDVRGLPQFNFRAVAFFLITAFCLGHPTTSDFQRSVKRYMKSLTYESYLFTIHKAGANLKDATQLWLKAGVDFKYNCFFETD</sequence>
<keyword evidence="2" id="KW-1185">Reference proteome</keyword>
<dbReference type="AlphaFoldDB" id="A0A1X2GHS5"/>
<protein>
    <submittedName>
        <fullName evidence="1">Uncharacterized protein</fullName>
    </submittedName>
</protein>